<comment type="catalytic activity">
    <reaction evidence="5">
        <text>an anthocyanidin + UDP-alpha-D-glucose + H(+) = an anthocyanidin 3-O-beta-D-glucoside + UDP</text>
        <dbReference type="Rhea" id="RHEA:20093"/>
        <dbReference type="ChEBI" id="CHEBI:15378"/>
        <dbReference type="ChEBI" id="CHEBI:16307"/>
        <dbReference type="ChEBI" id="CHEBI:58223"/>
        <dbReference type="ChEBI" id="CHEBI:58885"/>
        <dbReference type="ChEBI" id="CHEBI:143576"/>
        <dbReference type="EC" id="2.4.1.115"/>
    </reaction>
</comment>
<evidence type="ECO:0000313" key="9">
    <source>
        <dbReference type="Proteomes" id="UP001497516"/>
    </source>
</evidence>
<dbReference type="PANTHER" id="PTHR48047">
    <property type="entry name" value="GLYCOSYLTRANSFERASE"/>
    <property type="match status" value="1"/>
</dbReference>
<name>A0AAV2CQC3_9ROSI</name>
<evidence type="ECO:0000313" key="8">
    <source>
        <dbReference type="EMBL" id="CAL1358767.1"/>
    </source>
</evidence>
<keyword evidence="3 6" id="KW-0328">Glycosyltransferase</keyword>
<evidence type="ECO:0000256" key="3">
    <source>
        <dbReference type="ARBA" id="ARBA00022676"/>
    </source>
</evidence>
<dbReference type="FunFam" id="3.40.50.2000:FF:000047">
    <property type="entry name" value="Glycosyltransferase"/>
    <property type="match status" value="1"/>
</dbReference>
<evidence type="ECO:0000256" key="2">
    <source>
        <dbReference type="ARBA" id="ARBA00009995"/>
    </source>
</evidence>
<dbReference type="PANTHER" id="PTHR48047:SF45">
    <property type="entry name" value="SCOPOLETIN GLUCOSYLTRANSFERASE-LIKE"/>
    <property type="match status" value="1"/>
</dbReference>
<dbReference type="Gene3D" id="3.40.50.2000">
    <property type="entry name" value="Glycogen Phosphorylase B"/>
    <property type="match status" value="2"/>
</dbReference>
<gene>
    <name evidence="8" type="ORF">LTRI10_LOCUS6293</name>
</gene>
<sequence length="476" mass="52552">MDSPNNQNQQLHVFFMPFIAPGHIIPMIDLAKLFASRGVKSSIITTAAYTDKVYQSIQKSASESPIQVLAMTTAAGTITWEQASEEAKVDLFFNSASTFAEPLKELLEQHRPDCLVADTFFTWTTELAASLRVPKVVFGGKCFFSLCAEQSLVEHYPHNTVSSDDDAFVIPNLPGDGIEFTRGQISEAWKSESVFTHFFKKCLDSERDSYGVLVNSFYELEPLYADHYRSAVAKRAWHVGPVSLFAGGAEEKESRGMVTVTEAAAVDRHECLKWLDSKKPNSVIYLCFGSDAEFTAAQNSELAAGLEGSGQGFVWVVKRREDLPDGFEERVEGQGLVIEGWAPQLLILGHAAVGGFVTHCGWNSVVEAIAAGVPMVTWPLAAEQFFNEKLVSKVLRVGVEVGARRWVRLVGDFVRKEAVEKAVREVMVGERAEEMRSMTRKLGGMARSALEEGGSSLGDLSCFIEEFTLVRRRLNP</sequence>
<dbReference type="Proteomes" id="UP001497516">
    <property type="component" value="Chromosome 10"/>
</dbReference>
<evidence type="ECO:0000256" key="4">
    <source>
        <dbReference type="ARBA" id="ARBA00022679"/>
    </source>
</evidence>
<dbReference type="EMBL" id="OZ034814">
    <property type="protein sequence ID" value="CAL1358767.1"/>
    <property type="molecule type" value="Genomic_DNA"/>
</dbReference>
<dbReference type="CDD" id="cd03784">
    <property type="entry name" value="GT1_Gtf-like"/>
    <property type="match status" value="1"/>
</dbReference>
<dbReference type="InterPro" id="IPR002213">
    <property type="entry name" value="UDP_glucos_trans"/>
</dbReference>
<dbReference type="SUPFAM" id="SSF53756">
    <property type="entry name" value="UDP-Glycosyltransferase/glycogen phosphorylase"/>
    <property type="match status" value="1"/>
</dbReference>
<dbReference type="Pfam" id="PF00201">
    <property type="entry name" value="UDPGT"/>
    <property type="match status" value="1"/>
</dbReference>
<dbReference type="GO" id="GO:0047213">
    <property type="term" value="F:anthocyanidin 3-O-glucosyltransferase activity"/>
    <property type="evidence" value="ECO:0007669"/>
    <property type="project" value="UniProtKB-EC"/>
</dbReference>
<dbReference type="AlphaFoldDB" id="A0AAV2CQC3"/>
<proteinExistence type="inferred from homology"/>
<evidence type="ECO:0000256" key="5">
    <source>
        <dbReference type="ARBA" id="ARBA00047606"/>
    </source>
</evidence>
<comment type="pathway">
    <text evidence="1">Pigment biosynthesis; anthocyanin biosynthesis.</text>
</comment>
<accession>A0AAV2CQC3</accession>
<evidence type="ECO:0000256" key="6">
    <source>
        <dbReference type="RuleBase" id="RU003718"/>
    </source>
</evidence>
<reference evidence="8 9" key="1">
    <citation type="submission" date="2024-04" db="EMBL/GenBank/DDBJ databases">
        <authorList>
            <person name="Fracassetti M."/>
        </authorList>
    </citation>
    <scope>NUCLEOTIDE SEQUENCE [LARGE SCALE GENOMIC DNA]</scope>
</reference>
<protein>
    <recommendedName>
        <fullName evidence="7">Glycosyltransferase</fullName>
        <ecNumber evidence="7">2.4.1.-</ecNumber>
    </recommendedName>
</protein>
<dbReference type="PROSITE" id="PS00375">
    <property type="entry name" value="UDPGT"/>
    <property type="match status" value="1"/>
</dbReference>
<keyword evidence="9" id="KW-1185">Reference proteome</keyword>
<evidence type="ECO:0000256" key="7">
    <source>
        <dbReference type="RuleBase" id="RU362057"/>
    </source>
</evidence>
<organism evidence="8 9">
    <name type="scientific">Linum trigynum</name>
    <dbReference type="NCBI Taxonomy" id="586398"/>
    <lineage>
        <taxon>Eukaryota</taxon>
        <taxon>Viridiplantae</taxon>
        <taxon>Streptophyta</taxon>
        <taxon>Embryophyta</taxon>
        <taxon>Tracheophyta</taxon>
        <taxon>Spermatophyta</taxon>
        <taxon>Magnoliopsida</taxon>
        <taxon>eudicotyledons</taxon>
        <taxon>Gunneridae</taxon>
        <taxon>Pentapetalae</taxon>
        <taxon>rosids</taxon>
        <taxon>fabids</taxon>
        <taxon>Malpighiales</taxon>
        <taxon>Linaceae</taxon>
        <taxon>Linum</taxon>
    </lineage>
</organism>
<comment type="similarity">
    <text evidence="2 6">Belongs to the UDP-glycosyltransferase family.</text>
</comment>
<dbReference type="EC" id="2.4.1.-" evidence="7"/>
<evidence type="ECO:0000256" key="1">
    <source>
        <dbReference type="ARBA" id="ARBA00004935"/>
    </source>
</evidence>
<keyword evidence="4 6" id="KW-0808">Transferase</keyword>
<dbReference type="InterPro" id="IPR035595">
    <property type="entry name" value="UDP_glycos_trans_CS"/>
</dbReference>